<dbReference type="AlphaFoldDB" id="A0A7R9JGW9"/>
<reference evidence="2" key="1">
    <citation type="submission" date="2020-11" db="EMBL/GenBank/DDBJ databases">
        <authorList>
            <person name="Tran Van P."/>
        </authorList>
    </citation>
    <scope>NUCLEOTIDE SEQUENCE</scope>
</reference>
<dbReference type="EMBL" id="OE189191">
    <property type="protein sequence ID" value="CAD7578937.1"/>
    <property type="molecule type" value="Genomic_DNA"/>
</dbReference>
<protein>
    <submittedName>
        <fullName evidence="2">(California timema) hypothetical protein</fullName>
    </submittedName>
</protein>
<feature type="compositionally biased region" description="Basic and acidic residues" evidence="1">
    <location>
        <begin position="55"/>
        <end position="91"/>
    </location>
</feature>
<dbReference type="InterPro" id="IPR019308">
    <property type="entry name" value="TMEM214"/>
</dbReference>
<sequence length="112" mass="12723">MSGQWEVVVKNKQKQNGQVKKLTKTERKRFVENAPKVEDILPLAQVRSLYTTLDNNKENRKPPPKATAKENEPKKAPKKQPEKKEVKEKSPIPKTLELAASQVVLTTVSYTT</sequence>
<feature type="region of interest" description="Disordered" evidence="1">
    <location>
        <begin position="1"/>
        <end position="21"/>
    </location>
</feature>
<gene>
    <name evidence="2" type="ORF">TCMB3V08_LOCUS11474</name>
</gene>
<feature type="compositionally biased region" description="Low complexity" evidence="1">
    <location>
        <begin position="7"/>
        <end position="20"/>
    </location>
</feature>
<proteinExistence type="predicted"/>
<evidence type="ECO:0000313" key="2">
    <source>
        <dbReference type="EMBL" id="CAD7578937.1"/>
    </source>
</evidence>
<accession>A0A7R9JGW9</accession>
<name>A0A7R9JGW9_TIMCA</name>
<evidence type="ECO:0000256" key="1">
    <source>
        <dbReference type="SAM" id="MobiDB-lite"/>
    </source>
</evidence>
<dbReference type="Pfam" id="PF10151">
    <property type="entry name" value="TMEM214"/>
    <property type="match status" value="1"/>
</dbReference>
<feature type="region of interest" description="Disordered" evidence="1">
    <location>
        <begin position="51"/>
        <end position="97"/>
    </location>
</feature>
<organism evidence="2">
    <name type="scientific">Timema californicum</name>
    <name type="common">California timema</name>
    <name type="synonym">Walking stick</name>
    <dbReference type="NCBI Taxonomy" id="61474"/>
    <lineage>
        <taxon>Eukaryota</taxon>
        <taxon>Metazoa</taxon>
        <taxon>Ecdysozoa</taxon>
        <taxon>Arthropoda</taxon>
        <taxon>Hexapoda</taxon>
        <taxon>Insecta</taxon>
        <taxon>Pterygota</taxon>
        <taxon>Neoptera</taxon>
        <taxon>Polyneoptera</taxon>
        <taxon>Phasmatodea</taxon>
        <taxon>Timematodea</taxon>
        <taxon>Timematoidea</taxon>
        <taxon>Timematidae</taxon>
        <taxon>Timema</taxon>
    </lineage>
</organism>